<evidence type="ECO:0000256" key="1">
    <source>
        <dbReference type="ARBA" id="ARBA00006432"/>
    </source>
</evidence>
<reference evidence="4 5" key="1">
    <citation type="submission" date="2019-02" db="EMBL/GenBank/DDBJ databases">
        <title>Genome sequencing of the rare red list fungi Hericium alpestre (H. flagellum).</title>
        <authorList>
            <person name="Buettner E."/>
            <person name="Kellner H."/>
        </authorList>
    </citation>
    <scope>NUCLEOTIDE SEQUENCE [LARGE SCALE GENOMIC DNA]</scope>
    <source>
        <strain evidence="4 5">DSM 108284</strain>
    </source>
</reference>
<dbReference type="EMBL" id="SFCI01001742">
    <property type="protein sequence ID" value="TFY75053.1"/>
    <property type="molecule type" value="Genomic_DNA"/>
</dbReference>
<dbReference type="InterPro" id="IPR020845">
    <property type="entry name" value="AMP-binding_CS"/>
</dbReference>
<dbReference type="Proteomes" id="UP000298061">
    <property type="component" value="Unassembled WGS sequence"/>
</dbReference>
<keyword evidence="5" id="KW-1185">Reference proteome</keyword>
<feature type="domain" description="AMP-dependent synthetase/ligase" evidence="2">
    <location>
        <begin position="167"/>
        <end position="518"/>
    </location>
</feature>
<dbReference type="InterPro" id="IPR032387">
    <property type="entry name" value="ACAS_N"/>
</dbReference>
<protein>
    <submittedName>
        <fullName evidence="4">Uncharacterized protein</fullName>
    </submittedName>
</protein>
<sequence>MDPFSQSKLLWNPPAPNLSRVEALRRFINRKHGLSLRNYHDLHEYSVSDWEFWRDLWEFMGILYSVPASQILTDGYIKEVPNWFPGARLNYAENLLWRNDDSLAITASDESGRLVFCSFRELRVKVGKMAAALKVKGLRPGDRVAGLFFPPIFDVTSNDTLSTAIVSNDIDAVVIVLATASAGGIFSSTATDLGTQGILDRYRQIRPKIIFSATEVVYAAKTIDLLSKISDVVKDLTSYGLEHVVLLPSSKTGKDVSDAVLKTISMSTPLSRFLADGDGRPLVFEQLPFNHPLYILYSSGTTGAPKCIVHSAGGALMQPKKELMIQADLNADDTYFQYTTTGWMMWPFMLVGLSAGTRLILYDGSPFHPDVRTYLKFINDQGVTAFGTSPRFLAEVQGRGGKPLDIGPFEALRVICVTGAVLTAPLFEWAHHAFGGNKRVSSTSGGTDVCTSFVTTVVTLPVHTGGSSSAILDSSRALADRHARAEISGKALGMKIEIFDPSGQNVENTGQPGELVCTRAHPSLPVKFWGDDAKGTKFLKSYFDVYPGIWRHGDFIAKNPRTQGLVIYGRRYTSFLSPLPAAH</sequence>
<evidence type="ECO:0000313" key="4">
    <source>
        <dbReference type="EMBL" id="TFY75053.1"/>
    </source>
</evidence>
<dbReference type="Gene3D" id="3.40.50.12780">
    <property type="entry name" value="N-terminal domain of ligase-like"/>
    <property type="match status" value="1"/>
</dbReference>
<evidence type="ECO:0000259" key="3">
    <source>
        <dbReference type="Pfam" id="PF16177"/>
    </source>
</evidence>
<dbReference type="STRING" id="135208.A0A4Y9ZM60"/>
<dbReference type="PANTHER" id="PTHR42921:SF1">
    <property type="entry name" value="ACETOACETYL-COA SYNTHETASE"/>
    <property type="match status" value="1"/>
</dbReference>
<comment type="similarity">
    <text evidence="1">Belongs to the ATP-dependent AMP-binding enzyme family.</text>
</comment>
<evidence type="ECO:0000259" key="2">
    <source>
        <dbReference type="Pfam" id="PF00501"/>
    </source>
</evidence>
<name>A0A4Y9ZM60_9AGAM</name>
<comment type="caution">
    <text evidence="4">The sequence shown here is derived from an EMBL/GenBank/DDBJ whole genome shotgun (WGS) entry which is preliminary data.</text>
</comment>
<dbReference type="Pfam" id="PF16177">
    <property type="entry name" value="ACAS_N"/>
    <property type="match status" value="1"/>
</dbReference>
<dbReference type="SUPFAM" id="SSF56801">
    <property type="entry name" value="Acetyl-CoA synthetase-like"/>
    <property type="match status" value="1"/>
</dbReference>
<dbReference type="PROSITE" id="PS00455">
    <property type="entry name" value="AMP_BINDING"/>
    <property type="match status" value="1"/>
</dbReference>
<dbReference type="AlphaFoldDB" id="A0A4Y9ZM60"/>
<dbReference type="Pfam" id="PF00501">
    <property type="entry name" value="AMP-binding"/>
    <property type="match status" value="1"/>
</dbReference>
<dbReference type="InterPro" id="IPR042099">
    <property type="entry name" value="ANL_N_sf"/>
</dbReference>
<proteinExistence type="inferred from homology"/>
<organism evidence="4 5">
    <name type="scientific">Hericium alpestre</name>
    <dbReference type="NCBI Taxonomy" id="135208"/>
    <lineage>
        <taxon>Eukaryota</taxon>
        <taxon>Fungi</taxon>
        <taxon>Dikarya</taxon>
        <taxon>Basidiomycota</taxon>
        <taxon>Agaricomycotina</taxon>
        <taxon>Agaricomycetes</taxon>
        <taxon>Russulales</taxon>
        <taxon>Hericiaceae</taxon>
        <taxon>Hericium</taxon>
    </lineage>
</organism>
<dbReference type="InterPro" id="IPR000873">
    <property type="entry name" value="AMP-dep_synth/lig_dom"/>
</dbReference>
<dbReference type="PANTHER" id="PTHR42921">
    <property type="entry name" value="ACETOACETYL-COA SYNTHETASE"/>
    <property type="match status" value="1"/>
</dbReference>
<dbReference type="GO" id="GO:0030729">
    <property type="term" value="F:acetoacetate-CoA ligase activity"/>
    <property type="evidence" value="ECO:0007669"/>
    <property type="project" value="TreeGrafter"/>
</dbReference>
<dbReference type="OrthoDB" id="10253869at2759"/>
<accession>A0A4Y9ZM60</accession>
<feature type="domain" description="Acetyl-coenzyme A synthetase N-terminal" evidence="3">
    <location>
        <begin position="39"/>
        <end position="94"/>
    </location>
</feature>
<evidence type="ECO:0000313" key="5">
    <source>
        <dbReference type="Proteomes" id="UP000298061"/>
    </source>
</evidence>
<gene>
    <name evidence="4" type="ORF">EWM64_g8960</name>
</gene>